<protein>
    <recommendedName>
        <fullName evidence="2">Bifunctional inhibitor/plant lipid transfer protein/seed storage helical domain-containing protein</fullName>
    </recommendedName>
</protein>
<dbReference type="AlphaFoldDB" id="A0AAD1ZI85"/>
<proteinExistence type="predicted"/>
<dbReference type="Gene3D" id="1.10.110.10">
    <property type="entry name" value="Plant lipid-transfer and hydrophobic proteins"/>
    <property type="match status" value="1"/>
</dbReference>
<dbReference type="Proteomes" id="UP000834106">
    <property type="component" value="Chromosome 10"/>
</dbReference>
<dbReference type="SMART" id="SM00499">
    <property type="entry name" value="AAI"/>
    <property type="match status" value="1"/>
</dbReference>
<accession>A0AAD1ZI85</accession>
<sequence>MFGSKVISLLISLNIIFFTSVSSLNIPCPPATPKKCPKDTLKLGVCSDWLGLVHEEIGAKPSSKCCALLEGLANLEAALCLCTAIKANLLGIVNLEIPVAISFVIDSCGKKVPKGFVCE</sequence>
<gene>
    <name evidence="3" type="ORF">FPE_LOCUS17637</name>
</gene>
<dbReference type="InterPro" id="IPR016140">
    <property type="entry name" value="Bifunc_inhib/LTP/seed_store"/>
</dbReference>
<evidence type="ECO:0000256" key="1">
    <source>
        <dbReference type="SAM" id="SignalP"/>
    </source>
</evidence>
<evidence type="ECO:0000313" key="3">
    <source>
        <dbReference type="EMBL" id="CAI9770326.1"/>
    </source>
</evidence>
<dbReference type="PANTHER" id="PTHR31731">
    <property type="match status" value="1"/>
</dbReference>
<reference evidence="3" key="1">
    <citation type="submission" date="2023-05" db="EMBL/GenBank/DDBJ databases">
        <authorList>
            <person name="Huff M."/>
        </authorList>
    </citation>
    <scope>NUCLEOTIDE SEQUENCE</scope>
</reference>
<keyword evidence="4" id="KW-1185">Reference proteome</keyword>
<dbReference type="SUPFAM" id="SSF47699">
    <property type="entry name" value="Bifunctional inhibitor/lipid-transfer protein/seed storage 2S albumin"/>
    <property type="match status" value="1"/>
</dbReference>
<feature type="domain" description="Bifunctional inhibitor/plant lipid transfer protein/seed storage helical" evidence="2">
    <location>
        <begin position="36"/>
        <end position="118"/>
    </location>
</feature>
<name>A0AAD1ZI85_9LAMI</name>
<dbReference type="InterPro" id="IPR027923">
    <property type="entry name" value="Hydrophob_seed_dom"/>
</dbReference>
<dbReference type="EMBL" id="OU503045">
    <property type="protein sequence ID" value="CAI9770326.1"/>
    <property type="molecule type" value="Genomic_DNA"/>
</dbReference>
<organism evidence="3 4">
    <name type="scientific">Fraxinus pennsylvanica</name>
    <dbReference type="NCBI Taxonomy" id="56036"/>
    <lineage>
        <taxon>Eukaryota</taxon>
        <taxon>Viridiplantae</taxon>
        <taxon>Streptophyta</taxon>
        <taxon>Embryophyta</taxon>
        <taxon>Tracheophyta</taxon>
        <taxon>Spermatophyta</taxon>
        <taxon>Magnoliopsida</taxon>
        <taxon>eudicotyledons</taxon>
        <taxon>Gunneridae</taxon>
        <taxon>Pentapetalae</taxon>
        <taxon>asterids</taxon>
        <taxon>lamiids</taxon>
        <taxon>Lamiales</taxon>
        <taxon>Oleaceae</taxon>
        <taxon>Oleeae</taxon>
        <taxon>Fraxinus</taxon>
    </lineage>
</organism>
<evidence type="ECO:0000313" key="4">
    <source>
        <dbReference type="Proteomes" id="UP000834106"/>
    </source>
</evidence>
<dbReference type="InterPro" id="IPR051636">
    <property type="entry name" value="Plant_LTP/defense-related"/>
</dbReference>
<dbReference type="CDD" id="cd01958">
    <property type="entry name" value="HPS_like"/>
    <property type="match status" value="1"/>
</dbReference>
<feature type="signal peptide" evidence="1">
    <location>
        <begin position="1"/>
        <end position="23"/>
    </location>
</feature>
<feature type="chain" id="PRO_5041969034" description="Bifunctional inhibitor/plant lipid transfer protein/seed storage helical domain-containing protein" evidence="1">
    <location>
        <begin position="24"/>
        <end position="119"/>
    </location>
</feature>
<dbReference type="Pfam" id="PF14547">
    <property type="entry name" value="Hydrophob_seed"/>
    <property type="match status" value="1"/>
</dbReference>
<keyword evidence="1" id="KW-0732">Signal</keyword>
<dbReference type="InterPro" id="IPR036312">
    <property type="entry name" value="Bifun_inhib/LTP/seed_sf"/>
</dbReference>
<evidence type="ECO:0000259" key="2">
    <source>
        <dbReference type="SMART" id="SM00499"/>
    </source>
</evidence>